<reference evidence="1 2" key="1">
    <citation type="submission" date="2015-10" db="EMBL/GenBank/DDBJ databases">
        <title>Mycobacterium gordonae draft genome assembly.</title>
        <authorList>
            <person name="Ustinova V."/>
            <person name="Smirnova T."/>
            <person name="Blagodatskikh K."/>
            <person name="Varlamov D."/>
            <person name="Larionova E."/>
            <person name="Chernousova L."/>
        </authorList>
    </citation>
    <scope>NUCLEOTIDE SEQUENCE [LARGE SCALE GENOMIC DNA]</scope>
    <source>
        <strain evidence="1 2">CTRI 14-8773</strain>
    </source>
</reference>
<dbReference type="InterPro" id="IPR023393">
    <property type="entry name" value="START-like_dom_sf"/>
</dbReference>
<comment type="caution">
    <text evidence="1">The sequence shown here is derived from an EMBL/GenBank/DDBJ whole genome shotgun (WGS) entry which is preliminary data.</text>
</comment>
<dbReference type="OrthoDB" id="6024794at2"/>
<dbReference type="SUPFAM" id="SSF55961">
    <property type="entry name" value="Bet v1-like"/>
    <property type="match status" value="1"/>
</dbReference>
<evidence type="ECO:0000313" key="1">
    <source>
        <dbReference type="EMBL" id="KQH81117.1"/>
    </source>
</evidence>
<protein>
    <recommendedName>
        <fullName evidence="3">SRPBCC family protein</fullName>
    </recommendedName>
</protein>
<organism evidence="1 2">
    <name type="scientific">Mycobacterium gordonae</name>
    <dbReference type="NCBI Taxonomy" id="1778"/>
    <lineage>
        <taxon>Bacteria</taxon>
        <taxon>Bacillati</taxon>
        <taxon>Actinomycetota</taxon>
        <taxon>Actinomycetes</taxon>
        <taxon>Mycobacteriales</taxon>
        <taxon>Mycobacteriaceae</taxon>
        <taxon>Mycobacterium</taxon>
    </lineage>
</organism>
<proteinExistence type="predicted"/>
<name>A0A0Q2QMQ5_MYCGO</name>
<accession>A0A0Q2QMQ5</accession>
<dbReference type="AlphaFoldDB" id="A0A0Q2QMQ5"/>
<dbReference type="Proteomes" id="UP000051677">
    <property type="component" value="Unassembled WGS sequence"/>
</dbReference>
<dbReference type="Gene3D" id="3.30.530.20">
    <property type="match status" value="1"/>
</dbReference>
<dbReference type="RefSeq" id="WP_055575874.1">
    <property type="nucleotide sequence ID" value="NZ_LKTM01000001.1"/>
</dbReference>
<dbReference type="EMBL" id="LKTM01000001">
    <property type="protein sequence ID" value="KQH81117.1"/>
    <property type="molecule type" value="Genomic_DNA"/>
</dbReference>
<evidence type="ECO:0008006" key="3">
    <source>
        <dbReference type="Google" id="ProtNLM"/>
    </source>
</evidence>
<dbReference type="CDD" id="cd07821">
    <property type="entry name" value="PYR_PYL_RCAR_like"/>
    <property type="match status" value="1"/>
</dbReference>
<evidence type="ECO:0000313" key="2">
    <source>
        <dbReference type="Proteomes" id="UP000051677"/>
    </source>
</evidence>
<sequence length="142" mass="14870">MPTIAIRKQLGVSAGAVWATLADFGNVEWIPGAGDVVVEGDGPGMQRVLAGGGPTPIVEKLLWIEHATRKLCYEITDNPLPVGRFVAVATVSDGGTDSGGSAVAWEVDFEPDGDEDAARGAIEAVYGLMAGWIEDYVRAADR</sequence>
<gene>
    <name evidence="1" type="ORF">AO501_05795</name>
</gene>
<dbReference type="InterPro" id="IPR019587">
    <property type="entry name" value="Polyketide_cyclase/dehydratase"/>
</dbReference>
<dbReference type="Pfam" id="PF10604">
    <property type="entry name" value="Polyketide_cyc2"/>
    <property type="match status" value="1"/>
</dbReference>